<feature type="non-terminal residue" evidence="1">
    <location>
        <position position="53"/>
    </location>
</feature>
<sequence length="53" mass="5768">MARSLSTKTPDDSFACFSYPQSLDNSQPALENVESLMAPLRLAARTSIHLGND</sequence>
<evidence type="ECO:0000313" key="1">
    <source>
        <dbReference type="EMBL" id="MCI47849.1"/>
    </source>
</evidence>
<reference evidence="1 2" key="1">
    <citation type="journal article" date="2018" name="Front. Plant Sci.">
        <title>Red Clover (Trifolium pratense) and Zigzag Clover (T. medium) - A Picture of Genomic Similarities and Differences.</title>
        <authorList>
            <person name="Dluhosova J."/>
            <person name="Istvanek J."/>
            <person name="Nedelnik J."/>
            <person name="Repkova J."/>
        </authorList>
    </citation>
    <scope>NUCLEOTIDE SEQUENCE [LARGE SCALE GENOMIC DNA]</scope>
    <source>
        <strain evidence="2">cv. 10/8</strain>
        <tissue evidence="1">Leaf</tissue>
    </source>
</reference>
<accession>A0A392SGS5</accession>
<dbReference type="EMBL" id="LXQA010377877">
    <property type="protein sequence ID" value="MCI47849.1"/>
    <property type="molecule type" value="Genomic_DNA"/>
</dbReference>
<evidence type="ECO:0000313" key="2">
    <source>
        <dbReference type="Proteomes" id="UP000265520"/>
    </source>
</evidence>
<dbReference type="Proteomes" id="UP000265520">
    <property type="component" value="Unassembled WGS sequence"/>
</dbReference>
<dbReference type="AlphaFoldDB" id="A0A392SGS5"/>
<comment type="caution">
    <text evidence="1">The sequence shown here is derived from an EMBL/GenBank/DDBJ whole genome shotgun (WGS) entry which is preliminary data.</text>
</comment>
<name>A0A392SGS5_9FABA</name>
<protein>
    <submittedName>
        <fullName evidence="1">Uncharacterized protein</fullName>
    </submittedName>
</protein>
<organism evidence="1 2">
    <name type="scientific">Trifolium medium</name>
    <dbReference type="NCBI Taxonomy" id="97028"/>
    <lineage>
        <taxon>Eukaryota</taxon>
        <taxon>Viridiplantae</taxon>
        <taxon>Streptophyta</taxon>
        <taxon>Embryophyta</taxon>
        <taxon>Tracheophyta</taxon>
        <taxon>Spermatophyta</taxon>
        <taxon>Magnoliopsida</taxon>
        <taxon>eudicotyledons</taxon>
        <taxon>Gunneridae</taxon>
        <taxon>Pentapetalae</taxon>
        <taxon>rosids</taxon>
        <taxon>fabids</taxon>
        <taxon>Fabales</taxon>
        <taxon>Fabaceae</taxon>
        <taxon>Papilionoideae</taxon>
        <taxon>50 kb inversion clade</taxon>
        <taxon>NPAAA clade</taxon>
        <taxon>Hologalegina</taxon>
        <taxon>IRL clade</taxon>
        <taxon>Trifolieae</taxon>
        <taxon>Trifolium</taxon>
    </lineage>
</organism>
<proteinExistence type="predicted"/>
<keyword evidence="2" id="KW-1185">Reference proteome</keyword>